<name>A0ABR2QCP0_9ROSI</name>
<keyword evidence="1" id="KW-1133">Transmembrane helix</keyword>
<comment type="caution">
    <text evidence="2">The sequence shown here is derived from an EMBL/GenBank/DDBJ whole genome shotgun (WGS) entry which is preliminary data.</text>
</comment>
<evidence type="ECO:0000313" key="2">
    <source>
        <dbReference type="EMBL" id="KAK8998452.1"/>
    </source>
</evidence>
<organism evidence="2 3">
    <name type="scientific">Hibiscus sabdariffa</name>
    <name type="common">roselle</name>
    <dbReference type="NCBI Taxonomy" id="183260"/>
    <lineage>
        <taxon>Eukaryota</taxon>
        <taxon>Viridiplantae</taxon>
        <taxon>Streptophyta</taxon>
        <taxon>Embryophyta</taxon>
        <taxon>Tracheophyta</taxon>
        <taxon>Spermatophyta</taxon>
        <taxon>Magnoliopsida</taxon>
        <taxon>eudicotyledons</taxon>
        <taxon>Gunneridae</taxon>
        <taxon>Pentapetalae</taxon>
        <taxon>rosids</taxon>
        <taxon>malvids</taxon>
        <taxon>Malvales</taxon>
        <taxon>Malvaceae</taxon>
        <taxon>Malvoideae</taxon>
        <taxon>Hibiscus</taxon>
    </lineage>
</organism>
<reference evidence="2 3" key="1">
    <citation type="journal article" date="2024" name="G3 (Bethesda)">
        <title>Genome assembly of Hibiscus sabdariffa L. provides insights into metabolisms of medicinal natural products.</title>
        <authorList>
            <person name="Kim T."/>
        </authorList>
    </citation>
    <scope>NUCLEOTIDE SEQUENCE [LARGE SCALE GENOMIC DNA]</scope>
    <source>
        <strain evidence="2">TK-2024</strain>
        <tissue evidence="2">Old leaves</tissue>
    </source>
</reference>
<evidence type="ECO:0000256" key="1">
    <source>
        <dbReference type="SAM" id="Phobius"/>
    </source>
</evidence>
<keyword evidence="1" id="KW-0812">Transmembrane</keyword>
<sequence>MGSGPFPLQDGLLSQKLFFKRNHRMLCDLHGCQLIFVMLWNVSYVILYGALVMIEYRQDMPLVRNRIPDVIKLWIRVLKHKYKWSETVVIALYRPCCSRARLWRGLQVATYLGCKIFVVASFGTFAMALALIFSP</sequence>
<dbReference type="Proteomes" id="UP001396334">
    <property type="component" value="Unassembled WGS sequence"/>
</dbReference>
<dbReference type="EMBL" id="JBBPBN010000041">
    <property type="protein sequence ID" value="KAK8998452.1"/>
    <property type="molecule type" value="Genomic_DNA"/>
</dbReference>
<feature type="transmembrane region" description="Helical" evidence="1">
    <location>
        <begin position="34"/>
        <end position="54"/>
    </location>
</feature>
<proteinExistence type="predicted"/>
<keyword evidence="3" id="KW-1185">Reference proteome</keyword>
<feature type="transmembrane region" description="Helical" evidence="1">
    <location>
        <begin position="108"/>
        <end position="133"/>
    </location>
</feature>
<gene>
    <name evidence="2" type="ORF">V6N11_083841</name>
</gene>
<keyword evidence="1" id="KW-0472">Membrane</keyword>
<evidence type="ECO:0000313" key="3">
    <source>
        <dbReference type="Proteomes" id="UP001396334"/>
    </source>
</evidence>
<protein>
    <submittedName>
        <fullName evidence="2">Uncharacterized protein</fullName>
    </submittedName>
</protein>
<accession>A0ABR2QCP0</accession>